<dbReference type="Proteomes" id="UP001164536">
    <property type="component" value="Chromosome"/>
</dbReference>
<name>A0ABY7L2X7_CITFR</name>
<protein>
    <submittedName>
        <fullName evidence="2">Uncharacterized protein</fullName>
    </submittedName>
</protein>
<evidence type="ECO:0000313" key="3">
    <source>
        <dbReference type="Proteomes" id="UP001164536"/>
    </source>
</evidence>
<feature type="transmembrane region" description="Helical" evidence="1">
    <location>
        <begin position="12"/>
        <end position="28"/>
    </location>
</feature>
<feature type="transmembrane region" description="Helical" evidence="1">
    <location>
        <begin position="214"/>
        <end position="232"/>
    </location>
</feature>
<feature type="transmembrane region" description="Helical" evidence="1">
    <location>
        <begin position="170"/>
        <end position="194"/>
    </location>
</feature>
<feature type="transmembrane region" description="Helical" evidence="1">
    <location>
        <begin position="88"/>
        <end position="110"/>
    </location>
</feature>
<feature type="transmembrane region" description="Helical" evidence="1">
    <location>
        <begin position="336"/>
        <end position="356"/>
    </location>
</feature>
<feature type="transmembrane region" description="Helical" evidence="1">
    <location>
        <begin position="300"/>
        <end position="316"/>
    </location>
</feature>
<keyword evidence="1" id="KW-1133">Transmembrane helix</keyword>
<organism evidence="2 3">
    <name type="scientific">Citrobacter freundii</name>
    <dbReference type="NCBI Taxonomy" id="546"/>
    <lineage>
        <taxon>Bacteria</taxon>
        <taxon>Pseudomonadati</taxon>
        <taxon>Pseudomonadota</taxon>
        <taxon>Gammaproteobacteria</taxon>
        <taxon>Enterobacterales</taxon>
        <taxon>Enterobacteriaceae</taxon>
        <taxon>Citrobacter</taxon>
        <taxon>Citrobacter freundii complex</taxon>
    </lineage>
</organism>
<evidence type="ECO:0000256" key="1">
    <source>
        <dbReference type="SAM" id="Phobius"/>
    </source>
</evidence>
<feature type="transmembrane region" description="Helical" evidence="1">
    <location>
        <begin position="363"/>
        <end position="380"/>
    </location>
</feature>
<feature type="transmembrane region" description="Helical" evidence="1">
    <location>
        <begin position="141"/>
        <end position="163"/>
    </location>
</feature>
<feature type="transmembrane region" description="Helical" evidence="1">
    <location>
        <begin position="34"/>
        <end position="53"/>
    </location>
</feature>
<proteinExistence type="predicted"/>
<keyword evidence="3" id="KW-1185">Reference proteome</keyword>
<gene>
    <name evidence="2" type="ORF">O4000_08535</name>
</gene>
<sequence>MLKSFNCKLNHSLVLFIFGVLLLVLRYTDPFLNPILYAEDGVWVGQGLSYGWINTVFHARSDYFTVYNILGLYISTIISSFFTGNPLILLPQSIALVSFSFYSLIAVLVFNFSKRSCSLFISYSLYVLVLFLPLGSSQSEILGRLLQIGFYMPVFSLCIFEYMRTSRSKLYSYMAAVMIFLAAATNPVVVPIIYLMAFFDIFGRKGWRLRIKSYLPLLVSLLIISLIIAKNIHGQGGINLPPNYNNYIEMVFARQILYPFVFPWYHELSDTISLIIFFFYSSYCILCYSLSRNILAKHQILFVFISLVIYCAATSIGRSGLSSILDGYSTTFPDRYFMGVNILSLILFVLCTAQLFSSIKLQWVGSSVVALLLSIYAFNYNDIMQRNVDKQRIGTIVTFQEQLCSSTLASDGYRKIQIYPLPTWSMSVPNVIFDNITCVK</sequence>
<keyword evidence="1" id="KW-0812">Transmembrane</keyword>
<feature type="transmembrane region" description="Helical" evidence="1">
    <location>
        <begin position="117"/>
        <end position="135"/>
    </location>
</feature>
<feature type="transmembrane region" description="Helical" evidence="1">
    <location>
        <begin position="65"/>
        <end position="82"/>
    </location>
</feature>
<evidence type="ECO:0000313" key="2">
    <source>
        <dbReference type="EMBL" id="WAZ58931.1"/>
    </source>
</evidence>
<keyword evidence="1" id="KW-0472">Membrane</keyword>
<dbReference type="EMBL" id="CP114564">
    <property type="protein sequence ID" value="WAZ58931.1"/>
    <property type="molecule type" value="Genomic_DNA"/>
</dbReference>
<accession>A0ABY7L2X7</accession>
<feature type="transmembrane region" description="Helical" evidence="1">
    <location>
        <begin position="271"/>
        <end position="288"/>
    </location>
</feature>
<dbReference type="RefSeq" id="WP_071684317.1">
    <property type="nucleotide sequence ID" value="NZ_CAJNLX020000001.1"/>
</dbReference>
<reference evidence="2" key="1">
    <citation type="submission" date="2022-12" db="EMBL/GenBank/DDBJ databases">
        <title>2953647.</title>
        <authorList>
            <person name="Hergert J."/>
            <person name="Casey R."/>
            <person name="Wagner J."/>
            <person name="Young E.L."/>
            <person name="Oakeson K.F."/>
        </authorList>
    </citation>
    <scope>NUCLEOTIDE SEQUENCE</scope>
    <source>
        <strain evidence="2">2953647</strain>
    </source>
</reference>